<keyword evidence="3 6" id="KW-0479">Metal-binding</keyword>
<dbReference type="PROSITE" id="PS51257">
    <property type="entry name" value="PROKAR_LIPOPROTEIN"/>
    <property type="match status" value="1"/>
</dbReference>
<evidence type="ECO:0000256" key="4">
    <source>
        <dbReference type="ARBA" id="ARBA00022982"/>
    </source>
</evidence>
<proteinExistence type="predicted"/>
<dbReference type="Gene3D" id="1.10.760.10">
    <property type="entry name" value="Cytochrome c-like domain"/>
    <property type="match status" value="1"/>
</dbReference>
<evidence type="ECO:0000313" key="10">
    <source>
        <dbReference type="EMBL" id="MBH8588187.1"/>
    </source>
</evidence>
<dbReference type="SUPFAM" id="SSF46626">
    <property type="entry name" value="Cytochrome c"/>
    <property type="match status" value="1"/>
</dbReference>
<feature type="region of interest" description="Disordered" evidence="7">
    <location>
        <begin position="86"/>
        <end position="110"/>
    </location>
</feature>
<dbReference type="EMBL" id="JAECVU010000002">
    <property type="protein sequence ID" value="MBH8588187.1"/>
    <property type="molecule type" value="Genomic_DNA"/>
</dbReference>
<dbReference type="PROSITE" id="PS51007">
    <property type="entry name" value="CYTC"/>
    <property type="match status" value="1"/>
</dbReference>
<evidence type="ECO:0000259" key="9">
    <source>
        <dbReference type="PROSITE" id="PS51007"/>
    </source>
</evidence>
<evidence type="ECO:0000256" key="2">
    <source>
        <dbReference type="ARBA" id="ARBA00022617"/>
    </source>
</evidence>
<protein>
    <submittedName>
        <fullName evidence="10">Cytochrome c</fullName>
    </submittedName>
</protein>
<evidence type="ECO:0000256" key="6">
    <source>
        <dbReference type="PROSITE-ProRule" id="PRU00433"/>
    </source>
</evidence>
<evidence type="ECO:0000256" key="1">
    <source>
        <dbReference type="ARBA" id="ARBA00022448"/>
    </source>
</evidence>
<accession>A0ABS0QFX7</accession>
<keyword evidence="1" id="KW-0813">Transport</keyword>
<comment type="caution">
    <text evidence="10">The sequence shown here is derived from an EMBL/GenBank/DDBJ whole genome shotgun (WGS) entry which is preliminary data.</text>
</comment>
<dbReference type="Pfam" id="PF13442">
    <property type="entry name" value="Cytochrome_CBB3"/>
    <property type="match status" value="1"/>
</dbReference>
<keyword evidence="2 6" id="KW-0349">Heme</keyword>
<name>A0ABS0QFX7_THEVU</name>
<dbReference type="InterPro" id="IPR009056">
    <property type="entry name" value="Cyt_c-like_dom"/>
</dbReference>
<evidence type="ECO:0000256" key="8">
    <source>
        <dbReference type="SAM" id="SignalP"/>
    </source>
</evidence>
<evidence type="ECO:0000256" key="3">
    <source>
        <dbReference type="ARBA" id="ARBA00022723"/>
    </source>
</evidence>
<keyword evidence="8" id="KW-0732">Signal</keyword>
<evidence type="ECO:0000256" key="5">
    <source>
        <dbReference type="ARBA" id="ARBA00023004"/>
    </source>
</evidence>
<gene>
    <name evidence="10" type="ORF">I8U22_05035</name>
</gene>
<sequence length="110" mass="11808">MKRTGWFFGALCGLLLLAGCNSGGNPNTSQNQNGTTTASDPQTVYMNNCSSCHGGNRQGAMGPSLQKISEKMNKDEILQVLENGKGSMPAQSHIPQDQREKLADWLIGQP</sequence>
<keyword evidence="4" id="KW-0249">Electron transport</keyword>
<organism evidence="10 11">
    <name type="scientific">Thermoactinomyces vulgaris</name>
    <dbReference type="NCBI Taxonomy" id="2026"/>
    <lineage>
        <taxon>Bacteria</taxon>
        <taxon>Bacillati</taxon>
        <taxon>Bacillota</taxon>
        <taxon>Bacilli</taxon>
        <taxon>Bacillales</taxon>
        <taxon>Thermoactinomycetaceae</taxon>
        <taxon>Thermoactinomyces</taxon>
    </lineage>
</organism>
<dbReference type="PANTHER" id="PTHR37823">
    <property type="entry name" value="CYTOCHROME C-553-LIKE"/>
    <property type="match status" value="1"/>
</dbReference>
<reference evidence="10 11" key="1">
    <citation type="submission" date="2020-12" db="EMBL/GenBank/DDBJ databases">
        <title>WGS of Thermoactinomyces spp.</title>
        <authorList>
            <person name="Cheng K."/>
        </authorList>
    </citation>
    <scope>NUCLEOTIDE SEQUENCE [LARGE SCALE GENOMIC DNA]</scope>
    <source>
        <strain evidence="11">CICC 10650\ACCC 41061</strain>
    </source>
</reference>
<evidence type="ECO:0000256" key="7">
    <source>
        <dbReference type="SAM" id="MobiDB-lite"/>
    </source>
</evidence>
<feature type="compositionally biased region" description="Polar residues" evidence="7">
    <location>
        <begin position="26"/>
        <end position="42"/>
    </location>
</feature>
<dbReference type="Proteomes" id="UP000641910">
    <property type="component" value="Unassembled WGS sequence"/>
</dbReference>
<feature type="region of interest" description="Disordered" evidence="7">
    <location>
        <begin position="23"/>
        <end position="42"/>
    </location>
</feature>
<dbReference type="InterPro" id="IPR051811">
    <property type="entry name" value="Cytochrome_c550/c551-like"/>
</dbReference>
<dbReference type="RefSeq" id="WP_037997709.1">
    <property type="nucleotide sequence ID" value="NZ_CP036487.1"/>
</dbReference>
<keyword evidence="5 6" id="KW-0408">Iron</keyword>
<feature type="domain" description="Cytochrome c" evidence="9">
    <location>
        <begin position="36"/>
        <end position="110"/>
    </location>
</feature>
<keyword evidence="11" id="KW-1185">Reference proteome</keyword>
<dbReference type="PANTHER" id="PTHR37823:SF2">
    <property type="entry name" value="CYTOCHROME C-550"/>
    <property type="match status" value="1"/>
</dbReference>
<feature type="signal peptide" evidence="8">
    <location>
        <begin position="1"/>
        <end position="23"/>
    </location>
</feature>
<evidence type="ECO:0000313" key="11">
    <source>
        <dbReference type="Proteomes" id="UP000641910"/>
    </source>
</evidence>
<dbReference type="InterPro" id="IPR036909">
    <property type="entry name" value="Cyt_c-like_dom_sf"/>
</dbReference>
<feature type="chain" id="PRO_5046229225" evidence="8">
    <location>
        <begin position="24"/>
        <end position="110"/>
    </location>
</feature>